<dbReference type="Proteomes" id="UP001491552">
    <property type="component" value="Unassembled WGS sequence"/>
</dbReference>
<keyword evidence="2" id="KW-1185">Reference proteome</keyword>
<accession>A0ABV1G7L6</accession>
<sequence>MYDSDLTGTQKLLMTLLLVNQFDIYDLSCLARMRPEDVAADLAELKRKGYLQGE</sequence>
<gene>
    <name evidence="1" type="ORF">WMO66_08470</name>
</gene>
<evidence type="ECO:0000313" key="1">
    <source>
        <dbReference type="EMBL" id="MEQ2511278.1"/>
    </source>
</evidence>
<organism evidence="1 2">
    <name type="scientific">Faecousia intestinalis</name>
    <dbReference type="NCBI Taxonomy" id="3133167"/>
    <lineage>
        <taxon>Bacteria</taxon>
        <taxon>Bacillati</taxon>
        <taxon>Bacillota</taxon>
        <taxon>Clostridia</taxon>
        <taxon>Eubacteriales</taxon>
        <taxon>Oscillospiraceae</taxon>
        <taxon>Faecousia</taxon>
    </lineage>
</organism>
<dbReference type="EMBL" id="JBBMFF010000222">
    <property type="protein sequence ID" value="MEQ2511278.1"/>
    <property type="molecule type" value="Genomic_DNA"/>
</dbReference>
<reference evidence="1 2" key="1">
    <citation type="submission" date="2024-03" db="EMBL/GenBank/DDBJ databases">
        <title>Human intestinal bacterial collection.</title>
        <authorList>
            <person name="Pauvert C."/>
            <person name="Hitch T.C.A."/>
            <person name="Clavel T."/>
        </authorList>
    </citation>
    <scope>NUCLEOTIDE SEQUENCE [LARGE SCALE GENOMIC DNA]</scope>
    <source>
        <strain evidence="1 2">CLA-AA-H192</strain>
    </source>
</reference>
<protein>
    <submittedName>
        <fullName evidence="1">Uncharacterized protein</fullName>
    </submittedName>
</protein>
<proteinExistence type="predicted"/>
<comment type="caution">
    <text evidence="1">The sequence shown here is derived from an EMBL/GenBank/DDBJ whole genome shotgun (WGS) entry which is preliminary data.</text>
</comment>
<evidence type="ECO:0000313" key="2">
    <source>
        <dbReference type="Proteomes" id="UP001491552"/>
    </source>
</evidence>
<name>A0ABV1G7L6_9FIRM</name>
<dbReference type="RefSeq" id="WP_349135991.1">
    <property type="nucleotide sequence ID" value="NZ_JBBMFF010000222.1"/>
</dbReference>